<comment type="caution">
    <text evidence="1">The sequence shown here is derived from an EMBL/GenBank/DDBJ whole genome shotgun (WGS) entry which is preliminary data.</text>
</comment>
<accession>A0ABN1JUP6</accession>
<evidence type="ECO:0000313" key="1">
    <source>
        <dbReference type="EMBL" id="GAA0746547.1"/>
    </source>
</evidence>
<protein>
    <recommendedName>
        <fullName evidence="3">AP2 domain-containing protein</fullName>
    </recommendedName>
</protein>
<name>A0ABN1JUP6_9BURK</name>
<sequence>MATVPNKLLDPTRVGKPSLALGLVGLFSSLGVLMSNTTEEELVAAGRGKWSAPGVPHKGWVCIDIEDLGEPQTECEMCESRTIRYVHHMEHPDYSTILAVGCVCAGHMEGDLDAARSRDASMQSRASKRSRWTTRKWKISKNGNPTIKADGFRVTVYERSNGWAATVSPMGGSGVIHGRRNYPTMNQAKLAAFDEITRLQSANNG</sequence>
<reference evidence="1 2" key="1">
    <citation type="journal article" date="2019" name="Int. J. Syst. Evol. Microbiol.">
        <title>The Global Catalogue of Microorganisms (GCM) 10K type strain sequencing project: providing services to taxonomists for standard genome sequencing and annotation.</title>
        <authorList>
            <consortium name="The Broad Institute Genomics Platform"/>
            <consortium name="The Broad Institute Genome Sequencing Center for Infectious Disease"/>
            <person name="Wu L."/>
            <person name="Ma J."/>
        </authorList>
    </citation>
    <scope>NUCLEOTIDE SEQUENCE [LARGE SCALE GENOMIC DNA]</scope>
    <source>
        <strain evidence="1 2">JCM 15503</strain>
    </source>
</reference>
<dbReference type="Proteomes" id="UP001500279">
    <property type="component" value="Unassembled WGS sequence"/>
</dbReference>
<evidence type="ECO:0008006" key="3">
    <source>
        <dbReference type="Google" id="ProtNLM"/>
    </source>
</evidence>
<dbReference type="EMBL" id="BAAAEW010000006">
    <property type="protein sequence ID" value="GAA0746547.1"/>
    <property type="molecule type" value="Genomic_DNA"/>
</dbReference>
<gene>
    <name evidence="1" type="ORF">GCM10009107_14190</name>
</gene>
<proteinExistence type="predicted"/>
<keyword evidence="2" id="KW-1185">Reference proteome</keyword>
<evidence type="ECO:0000313" key="2">
    <source>
        <dbReference type="Proteomes" id="UP001500279"/>
    </source>
</evidence>
<organism evidence="1 2">
    <name type="scientific">Ideonella azotifigens</name>
    <dbReference type="NCBI Taxonomy" id="513160"/>
    <lineage>
        <taxon>Bacteria</taxon>
        <taxon>Pseudomonadati</taxon>
        <taxon>Pseudomonadota</taxon>
        <taxon>Betaproteobacteria</taxon>
        <taxon>Burkholderiales</taxon>
        <taxon>Sphaerotilaceae</taxon>
        <taxon>Ideonella</taxon>
    </lineage>
</organism>